<accession>T1J503</accession>
<dbReference type="HOGENOM" id="CLU_2253423_0_0_1"/>
<dbReference type="EMBL" id="JH431850">
    <property type="status" value="NOT_ANNOTATED_CDS"/>
    <property type="molecule type" value="Genomic_DNA"/>
</dbReference>
<reference evidence="2" key="1">
    <citation type="submission" date="2011-05" db="EMBL/GenBank/DDBJ databases">
        <authorList>
            <person name="Richards S.R."/>
            <person name="Qu J."/>
            <person name="Jiang H."/>
            <person name="Jhangiani S.N."/>
            <person name="Agravi P."/>
            <person name="Goodspeed R."/>
            <person name="Gross S."/>
            <person name="Mandapat C."/>
            <person name="Jackson L."/>
            <person name="Mathew T."/>
            <person name="Pu L."/>
            <person name="Thornton R."/>
            <person name="Saada N."/>
            <person name="Wilczek-Boney K.B."/>
            <person name="Lee S."/>
            <person name="Kovar C."/>
            <person name="Wu Y."/>
            <person name="Scherer S.E."/>
            <person name="Worley K.C."/>
            <person name="Muzny D.M."/>
            <person name="Gibbs R."/>
        </authorList>
    </citation>
    <scope>NUCLEOTIDE SEQUENCE</scope>
    <source>
        <strain evidence="2">Brora</strain>
    </source>
</reference>
<evidence type="ECO:0000313" key="2">
    <source>
        <dbReference type="Proteomes" id="UP000014500"/>
    </source>
</evidence>
<sequence>MAEVRPDGSSTVIRTVCPPSPVSPHVLSFRSRTAQIRVTYVWLPHRPSAFVLYFDFVRLQKDSSEAILVSVNYQVEVARFISFCNPLAKVSEWELSCPLMINIG</sequence>
<reference evidence="1" key="2">
    <citation type="submission" date="2015-02" db="UniProtKB">
        <authorList>
            <consortium name="EnsemblMetazoa"/>
        </authorList>
    </citation>
    <scope>IDENTIFICATION</scope>
</reference>
<protein>
    <submittedName>
        <fullName evidence="1">Uncharacterized protein</fullName>
    </submittedName>
</protein>
<keyword evidence="2" id="KW-1185">Reference proteome</keyword>
<evidence type="ECO:0000313" key="1">
    <source>
        <dbReference type="EnsemblMetazoa" id="SMAR008700-PA"/>
    </source>
</evidence>
<dbReference type="AlphaFoldDB" id="T1J503"/>
<organism evidence="1 2">
    <name type="scientific">Strigamia maritima</name>
    <name type="common">European centipede</name>
    <name type="synonym">Geophilus maritimus</name>
    <dbReference type="NCBI Taxonomy" id="126957"/>
    <lineage>
        <taxon>Eukaryota</taxon>
        <taxon>Metazoa</taxon>
        <taxon>Ecdysozoa</taxon>
        <taxon>Arthropoda</taxon>
        <taxon>Myriapoda</taxon>
        <taxon>Chilopoda</taxon>
        <taxon>Pleurostigmophora</taxon>
        <taxon>Geophilomorpha</taxon>
        <taxon>Linotaeniidae</taxon>
        <taxon>Strigamia</taxon>
    </lineage>
</organism>
<name>T1J503_STRMM</name>
<proteinExistence type="predicted"/>
<dbReference type="Proteomes" id="UP000014500">
    <property type="component" value="Unassembled WGS sequence"/>
</dbReference>
<dbReference type="EnsemblMetazoa" id="SMAR008700-RA">
    <property type="protein sequence ID" value="SMAR008700-PA"/>
    <property type="gene ID" value="SMAR008700"/>
</dbReference>